<keyword evidence="1" id="KW-0175">Coiled coil</keyword>
<evidence type="ECO:0000313" key="3">
    <source>
        <dbReference type="EMBL" id="VDN15970.1"/>
    </source>
</evidence>
<feature type="signal peptide" evidence="2">
    <location>
        <begin position="1"/>
        <end position="23"/>
    </location>
</feature>
<evidence type="ECO:0000256" key="2">
    <source>
        <dbReference type="SAM" id="SignalP"/>
    </source>
</evidence>
<dbReference type="EMBL" id="UYRU01064238">
    <property type="protein sequence ID" value="VDN15970.1"/>
    <property type="molecule type" value="Genomic_DNA"/>
</dbReference>
<reference evidence="3 4" key="1">
    <citation type="submission" date="2018-11" db="EMBL/GenBank/DDBJ databases">
        <authorList>
            <consortium name="Pathogen Informatics"/>
        </authorList>
    </citation>
    <scope>NUCLEOTIDE SEQUENCE [LARGE SCALE GENOMIC DNA]</scope>
</reference>
<name>A0A3P7LRT8_DIBLA</name>
<sequence length="262" mass="29063">MLISVFALTVVILRCYIHVLVDTFDQFKTCLKTRKELVRWMQEALDLLDSVERTRRLSTTGCPQVLSAQLRKLEEVSTEVDHYEGLLNNLKTTYTNLRQSLEDSARETDRYRLSIADLPCASPDVRNICPVGPPGSGLADLVALDSSLYNVDATFAALKDRLAAHMRAAITTNLISATFESAQVTCSYVIRQGSASWECILPRNLDSEPTKRPKVEDALVVPLKSVAADAANNQSNELLPEIDMGDSEENFGFSLHLPSTRT</sequence>
<dbReference type="SUPFAM" id="SSF46966">
    <property type="entry name" value="Spectrin repeat"/>
    <property type="match status" value="1"/>
</dbReference>
<feature type="non-terminal residue" evidence="3">
    <location>
        <position position="262"/>
    </location>
</feature>
<feature type="coiled-coil region" evidence="1">
    <location>
        <begin position="73"/>
        <end position="107"/>
    </location>
</feature>
<evidence type="ECO:0000313" key="4">
    <source>
        <dbReference type="Proteomes" id="UP000281553"/>
    </source>
</evidence>
<feature type="chain" id="PRO_5017995389" evidence="2">
    <location>
        <begin position="24"/>
        <end position="262"/>
    </location>
</feature>
<gene>
    <name evidence="3" type="ORF">DILT_LOCUS11801</name>
</gene>
<protein>
    <submittedName>
        <fullName evidence="3">Uncharacterized protein</fullName>
    </submittedName>
</protein>
<proteinExistence type="predicted"/>
<accession>A0A3P7LRT8</accession>
<keyword evidence="2" id="KW-0732">Signal</keyword>
<dbReference type="AlphaFoldDB" id="A0A3P7LRT8"/>
<evidence type="ECO:0000256" key="1">
    <source>
        <dbReference type="SAM" id="Coils"/>
    </source>
</evidence>
<dbReference type="Proteomes" id="UP000281553">
    <property type="component" value="Unassembled WGS sequence"/>
</dbReference>
<keyword evidence="4" id="KW-1185">Reference proteome</keyword>
<organism evidence="3 4">
    <name type="scientific">Dibothriocephalus latus</name>
    <name type="common">Fish tapeworm</name>
    <name type="synonym">Diphyllobothrium latum</name>
    <dbReference type="NCBI Taxonomy" id="60516"/>
    <lineage>
        <taxon>Eukaryota</taxon>
        <taxon>Metazoa</taxon>
        <taxon>Spiralia</taxon>
        <taxon>Lophotrochozoa</taxon>
        <taxon>Platyhelminthes</taxon>
        <taxon>Cestoda</taxon>
        <taxon>Eucestoda</taxon>
        <taxon>Diphyllobothriidea</taxon>
        <taxon>Diphyllobothriidae</taxon>
        <taxon>Dibothriocephalus</taxon>
    </lineage>
</organism>